<name>A0A127A6L9_9MICC</name>
<dbReference type="AlphaFoldDB" id="A0A127A6L9"/>
<sequence>MDDALMVTNLVYFGTLMIGGALLLFLTVATVITLMIAGAGQGVASVSMAVLRAARGLVDRVLAQRAAAVEGPAAETEDARAEYARRAVIAKADALLAAKQASATAASASAAESRGPRAIDAEDAQPADEEVAIPALAPALAVAQAPAPIEDHPAPARPSEPAAVARMRPARPLPARPGPHTGTQPILVVSRAS</sequence>
<organism evidence="3 4">
    <name type="scientific">Sinomonas atrocyanea</name>
    <dbReference type="NCBI Taxonomy" id="37927"/>
    <lineage>
        <taxon>Bacteria</taxon>
        <taxon>Bacillati</taxon>
        <taxon>Actinomycetota</taxon>
        <taxon>Actinomycetes</taxon>
        <taxon>Micrococcales</taxon>
        <taxon>Micrococcaceae</taxon>
        <taxon>Sinomonas</taxon>
    </lineage>
</organism>
<proteinExistence type="predicted"/>
<feature type="transmembrane region" description="Helical" evidence="2">
    <location>
        <begin position="12"/>
        <end position="38"/>
    </location>
</feature>
<keyword evidence="2" id="KW-0812">Transmembrane</keyword>
<keyword evidence="2" id="KW-0472">Membrane</keyword>
<evidence type="ECO:0000313" key="4">
    <source>
        <dbReference type="Proteomes" id="UP000070134"/>
    </source>
</evidence>
<dbReference type="EMBL" id="CP014518">
    <property type="protein sequence ID" value="AMM34275.1"/>
    <property type="molecule type" value="Genomic_DNA"/>
</dbReference>
<evidence type="ECO:0000313" key="3">
    <source>
        <dbReference type="EMBL" id="AMM34275.1"/>
    </source>
</evidence>
<gene>
    <name evidence="3" type="ORF">SA2016_3617</name>
</gene>
<evidence type="ECO:0000256" key="2">
    <source>
        <dbReference type="SAM" id="Phobius"/>
    </source>
</evidence>
<dbReference type="STRING" id="37927.SA2016_3617"/>
<feature type="region of interest" description="Disordered" evidence="1">
    <location>
        <begin position="149"/>
        <end position="193"/>
    </location>
</feature>
<accession>A0A127A6L9</accession>
<keyword evidence="4" id="KW-1185">Reference proteome</keyword>
<protein>
    <submittedName>
        <fullName evidence="3">Uncharacterized protein</fullName>
    </submittedName>
</protein>
<evidence type="ECO:0000256" key="1">
    <source>
        <dbReference type="SAM" id="MobiDB-lite"/>
    </source>
</evidence>
<dbReference type="Proteomes" id="UP000070134">
    <property type="component" value="Chromosome"/>
</dbReference>
<keyword evidence="2" id="KW-1133">Transmembrane helix</keyword>
<reference evidence="3 4" key="1">
    <citation type="submission" date="2016-02" db="EMBL/GenBank/DDBJ databases">
        <title>Complete genome of Sinomonas atrocyanea KCTC 3377.</title>
        <authorList>
            <person name="Kim K.M."/>
        </authorList>
    </citation>
    <scope>NUCLEOTIDE SEQUENCE [LARGE SCALE GENOMIC DNA]</scope>
    <source>
        <strain evidence="3 4">KCTC 3377</strain>
    </source>
</reference>
<dbReference type="KEGG" id="satk:SA2016_3617"/>